<gene>
    <name evidence="5" type="ORF">BJ554DRAFT_4274</name>
</gene>
<evidence type="ECO:0000256" key="2">
    <source>
        <dbReference type="ARBA" id="ARBA00023797"/>
    </source>
</evidence>
<dbReference type="GO" id="GO:0010181">
    <property type="term" value="F:FMN binding"/>
    <property type="evidence" value="ECO:0007669"/>
    <property type="project" value="TreeGrafter"/>
</dbReference>
<name>A0A8H7ZMX6_9FUNG</name>
<dbReference type="EMBL" id="JAEFCI010012316">
    <property type="protein sequence ID" value="KAG5456085.1"/>
    <property type="molecule type" value="Genomic_DNA"/>
</dbReference>
<dbReference type="EC" id="1.6.2.4" evidence="2"/>
<organism evidence="5 6">
    <name type="scientific">Olpidium bornovanus</name>
    <dbReference type="NCBI Taxonomy" id="278681"/>
    <lineage>
        <taxon>Eukaryota</taxon>
        <taxon>Fungi</taxon>
        <taxon>Fungi incertae sedis</taxon>
        <taxon>Olpidiomycota</taxon>
        <taxon>Olpidiomycotina</taxon>
        <taxon>Olpidiomycetes</taxon>
        <taxon>Olpidiales</taxon>
        <taxon>Olpidiaceae</taxon>
        <taxon>Olpidium</taxon>
    </lineage>
</organism>
<accession>A0A8H7ZMX6</accession>
<evidence type="ECO:0000313" key="5">
    <source>
        <dbReference type="EMBL" id="KAG5456085.1"/>
    </source>
</evidence>
<dbReference type="Pfam" id="PF00175">
    <property type="entry name" value="NAD_binding_1"/>
    <property type="match status" value="1"/>
</dbReference>
<dbReference type="SUPFAM" id="SSF63380">
    <property type="entry name" value="Riboflavin synthase domain-like"/>
    <property type="match status" value="1"/>
</dbReference>
<feature type="region of interest" description="Disordered" evidence="3">
    <location>
        <begin position="233"/>
        <end position="295"/>
    </location>
</feature>
<dbReference type="OrthoDB" id="1856718at2759"/>
<proteinExistence type="predicted"/>
<protein>
    <recommendedName>
        <fullName evidence="2">NADPH--hemoprotein reductase</fullName>
        <ecNumber evidence="2">1.6.2.4</ecNumber>
    </recommendedName>
</protein>
<dbReference type="GO" id="GO:0050660">
    <property type="term" value="F:flavin adenine dinucleotide binding"/>
    <property type="evidence" value="ECO:0007669"/>
    <property type="project" value="TreeGrafter"/>
</dbReference>
<evidence type="ECO:0000259" key="4">
    <source>
        <dbReference type="Pfam" id="PF00175"/>
    </source>
</evidence>
<dbReference type="Proteomes" id="UP000673691">
    <property type="component" value="Unassembled WGS sequence"/>
</dbReference>
<dbReference type="InterPro" id="IPR001433">
    <property type="entry name" value="OxRdtase_FAD/NAD-bd"/>
</dbReference>
<reference evidence="5 6" key="1">
    <citation type="journal article" name="Sci. Rep.">
        <title>Genome-scale phylogenetic analyses confirm Olpidium as the closest living zoosporic fungus to the non-flagellated, terrestrial fungi.</title>
        <authorList>
            <person name="Chang Y."/>
            <person name="Rochon D."/>
            <person name="Sekimoto S."/>
            <person name="Wang Y."/>
            <person name="Chovatia M."/>
            <person name="Sandor L."/>
            <person name="Salamov A."/>
            <person name="Grigoriev I.V."/>
            <person name="Stajich J.E."/>
            <person name="Spatafora J.W."/>
        </authorList>
    </citation>
    <scope>NUCLEOTIDE SEQUENCE [LARGE SCALE GENOMIC DNA]</scope>
    <source>
        <strain evidence="5">S191</strain>
    </source>
</reference>
<dbReference type="PANTHER" id="PTHR19384">
    <property type="entry name" value="NITRIC OXIDE SYNTHASE-RELATED"/>
    <property type="match status" value="1"/>
</dbReference>
<keyword evidence="6" id="KW-1185">Reference proteome</keyword>
<dbReference type="GO" id="GO:0003958">
    <property type="term" value="F:NADPH-hemoprotein reductase activity"/>
    <property type="evidence" value="ECO:0007669"/>
    <property type="project" value="UniProtKB-EC"/>
</dbReference>
<keyword evidence="1" id="KW-0285">Flavoprotein</keyword>
<evidence type="ECO:0000313" key="6">
    <source>
        <dbReference type="Proteomes" id="UP000673691"/>
    </source>
</evidence>
<dbReference type="Gene3D" id="2.40.30.10">
    <property type="entry name" value="Translation factors"/>
    <property type="match status" value="1"/>
</dbReference>
<sequence length="388" mass="42510">MMLGEILEEIAALQGADALKNVPLFPAIVECLGLLQPRYYSISSSPKVNWSVGGTSHSAICRQLHPRMVHVTASVLQYTSRVKPERKLYGVCTNYLLAIHDMLSGGDIQADTEQRAVYSIRPAGTTVEDVPHREVRVPVFVRRSSFKLPEDPKVPIVMVGPGTGVAPFRGFVQERQWLRRQGVEVGPTLLFFGCRRRDEDYLYWEEWKAAMCEINPESYACTVAHVSARTGAEEAETGADAPEVSDMTAARQDKSNGSVAAPSDASLVGSRSATVQPPSSHLANGRPTPAGEDPDADAAVFVAFSREHPSRKHYVQHRLFELGSRVWALLGPGGGTFYVCGDAKNMAHDVYTALKDVASTMGGMSKEEASKWLKELRAAGRYMEDVWS</sequence>
<dbReference type="GO" id="GO:0005829">
    <property type="term" value="C:cytosol"/>
    <property type="evidence" value="ECO:0007669"/>
    <property type="project" value="TreeGrafter"/>
</dbReference>
<feature type="domain" description="Oxidoreductase FAD/NAD(P)-binding" evidence="4">
    <location>
        <begin position="158"/>
        <end position="237"/>
    </location>
</feature>
<dbReference type="AlphaFoldDB" id="A0A8H7ZMX6"/>
<dbReference type="InterPro" id="IPR039261">
    <property type="entry name" value="FNR_nucleotide-bd"/>
</dbReference>
<dbReference type="InterPro" id="IPR017938">
    <property type="entry name" value="Riboflavin_synthase-like_b-brl"/>
</dbReference>
<feature type="compositionally biased region" description="Polar residues" evidence="3">
    <location>
        <begin position="269"/>
        <end position="282"/>
    </location>
</feature>
<dbReference type="Gene3D" id="3.40.50.80">
    <property type="entry name" value="Nucleotide-binding domain of ferredoxin-NADP reductase (FNR) module"/>
    <property type="match status" value="2"/>
</dbReference>
<evidence type="ECO:0000256" key="1">
    <source>
        <dbReference type="ARBA" id="ARBA00022630"/>
    </source>
</evidence>
<comment type="caution">
    <text evidence="5">The sequence shown here is derived from an EMBL/GenBank/DDBJ whole genome shotgun (WGS) entry which is preliminary data.</text>
</comment>
<dbReference type="SUPFAM" id="SSF52343">
    <property type="entry name" value="Ferredoxin reductase-like, C-terminal NADP-linked domain"/>
    <property type="match status" value="2"/>
</dbReference>
<evidence type="ECO:0000256" key="3">
    <source>
        <dbReference type="SAM" id="MobiDB-lite"/>
    </source>
</evidence>
<dbReference type="PANTHER" id="PTHR19384:SF17">
    <property type="entry name" value="NADPH--CYTOCHROME P450 REDUCTASE"/>
    <property type="match status" value="1"/>
</dbReference>